<evidence type="ECO:0000313" key="3">
    <source>
        <dbReference type="Proteomes" id="UP000029385"/>
    </source>
</evidence>
<keyword evidence="3" id="KW-1185">Reference proteome</keyword>
<dbReference type="RefSeq" id="WP_156104722.1">
    <property type="nucleotide sequence ID" value="NZ_AVCI01000016.1"/>
</dbReference>
<keyword evidence="1" id="KW-0472">Membrane</keyword>
<dbReference type="EMBL" id="AVCI01000016">
    <property type="protein sequence ID" value="KFN42142.1"/>
    <property type="molecule type" value="Genomic_DNA"/>
</dbReference>
<feature type="transmembrane region" description="Helical" evidence="1">
    <location>
        <begin position="32"/>
        <end position="52"/>
    </location>
</feature>
<evidence type="ECO:0000313" key="2">
    <source>
        <dbReference type="EMBL" id="KFN42142.1"/>
    </source>
</evidence>
<evidence type="ECO:0000256" key="1">
    <source>
        <dbReference type="SAM" id="Phobius"/>
    </source>
</evidence>
<organism evidence="2 3">
    <name type="scientific">Arenimonas oryziterrae DSM 21050 = YC6267</name>
    <dbReference type="NCBI Taxonomy" id="1121015"/>
    <lineage>
        <taxon>Bacteria</taxon>
        <taxon>Pseudomonadati</taxon>
        <taxon>Pseudomonadota</taxon>
        <taxon>Gammaproteobacteria</taxon>
        <taxon>Lysobacterales</taxon>
        <taxon>Lysobacteraceae</taxon>
        <taxon>Arenimonas</taxon>
    </lineage>
</organism>
<dbReference type="OrthoDB" id="6041952at2"/>
<keyword evidence="1" id="KW-0812">Transmembrane</keyword>
<accession>A0A091ASK3</accession>
<dbReference type="Proteomes" id="UP000029385">
    <property type="component" value="Unassembled WGS sequence"/>
</dbReference>
<comment type="caution">
    <text evidence="2">The sequence shown here is derived from an EMBL/GenBank/DDBJ whole genome shotgun (WGS) entry which is preliminary data.</text>
</comment>
<reference evidence="2 3" key="1">
    <citation type="submission" date="2013-09" db="EMBL/GenBank/DDBJ databases">
        <title>Genome sequencing of Arenimonas oryziterrae.</title>
        <authorList>
            <person name="Chen F."/>
            <person name="Wang G."/>
        </authorList>
    </citation>
    <scope>NUCLEOTIDE SEQUENCE [LARGE SCALE GENOMIC DNA]</scope>
    <source>
        <strain evidence="2 3">YC6267</strain>
    </source>
</reference>
<gene>
    <name evidence="2" type="ORF">N789_14665</name>
</gene>
<proteinExistence type="predicted"/>
<protein>
    <submittedName>
        <fullName evidence="2">Uncharacterized protein</fullName>
    </submittedName>
</protein>
<sequence>MYACTAFDALNNCTNWVQQQYLLPPLSAEEGLQYSGAIIMCWFIALGIRELLSLIERK</sequence>
<keyword evidence="1" id="KW-1133">Transmembrane helix</keyword>
<dbReference type="PATRIC" id="fig|1121015.4.peg.2394"/>
<dbReference type="AlphaFoldDB" id="A0A091ASK3"/>
<name>A0A091ASK3_9GAMM</name>